<feature type="region of interest" description="Disordered" evidence="1">
    <location>
        <begin position="45"/>
        <end position="113"/>
    </location>
</feature>
<dbReference type="EMBL" id="JAAKZX010000094">
    <property type="protein sequence ID" value="NGO45526.1"/>
    <property type="molecule type" value="Genomic_DNA"/>
</dbReference>
<keyword evidence="4" id="KW-1185">Reference proteome</keyword>
<proteinExistence type="predicted"/>
<keyword evidence="2" id="KW-0812">Transmembrane</keyword>
<keyword evidence="2" id="KW-0472">Membrane</keyword>
<evidence type="ECO:0008006" key="5">
    <source>
        <dbReference type="Google" id="ProtNLM"/>
    </source>
</evidence>
<evidence type="ECO:0000313" key="3">
    <source>
        <dbReference type="EMBL" id="NGO45526.1"/>
    </source>
</evidence>
<evidence type="ECO:0000256" key="1">
    <source>
        <dbReference type="SAM" id="MobiDB-lite"/>
    </source>
</evidence>
<name>A0ABX0E2K0_9ACTN</name>
<gene>
    <name evidence="3" type="ORF">G6048_26415</name>
</gene>
<comment type="caution">
    <text evidence="3">The sequence shown here is derived from an EMBL/GenBank/DDBJ whole genome shotgun (WGS) entry which is preliminary data.</text>
</comment>
<accession>A0ABX0E2K0</accession>
<organism evidence="3 4">
    <name type="scientific">Streptomyces ureilyticus</name>
    <dbReference type="NCBI Taxonomy" id="1775131"/>
    <lineage>
        <taxon>Bacteria</taxon>
        <taxon>Bacillati</taxon>
        <taxon>Actinomycetota</taxon>
        <taxon>Actinomycetes</taxon>
        <taxon>Kitasatosporales</taxon>
        <taxon>Streptomycetaceae</taxon>
        <taxon>Streptomyces</taxon>
    </lineage>
</organism>
<evidence type="ECO:0000256" key="2">
    <source>
        <dbReference type="SAM" id="Phobius"/>
    </source>
</evidence>
<reference evidence="3 4" key="1">
    <citation type="submission" date="2020-02" db="EMBL/GenBank/DDBJ databases">
        <title>Whole-genome analyses of novel actinobacteria.</title>
        <authorList>
            <person name="Sahin N."/>
            <person name="Tokatli A."/>
        </authorList>
    </citation>
    <scope>NUCLEOTIDE SEQUENCE [LARGE SCALE GENOMIC DNA]</scope>
    <source>
        <strain evidence="3 4">YC419</strain>
    </source>
</reference>
<protein>
    <recommendedName>
        <fullName evidence="5">Excalibur calcium-binding protein</fullName>
    </recommendedName>
</protein>
<sequence length="152" mass="15589">MGIRTMLAATTMVLVTTGPMTGLAHAQPDLDCRDFAFQEDAQAVLNSDPSDPHDLDEDQGPDDGIACEVLPRRSAPGPTVPVAPTPTVRPVTPTATVSPVTPTRGTDAGVGGSTGPAGFEQAVGACMAVGSLGLVAAYGVRRRRRPSGARRI</sequence>
<dbReference type="Proteomes" id="UP001518140">
    <property type="component" value="Unassembled WGS sequence"/>
</dbReference>
<keyword evidence="2" id="KW-1133">Transmembrane helix</keyword>
<feature type="compositionally biased region" description="Low complexity" evidence="1">
    <location>
        <begin position="85"/>
        <end position="104"/>
    </location>
</feature>
<evidence type="ECO:0000313" key="4">
    <source>
        <dbReference type="Proteomes" id="UP001518140"/>
    </source>
</evidence>
<feature type="transmembrane region" description="Helical" evidence="2">
    <location>
        <begin position="122"/>
        <end position="140"/>
    </location>
</feature>
<dbReference type="RefSeq" id="WP_165342083.1">
    <property type="nucleotide sequence ID" value="NZ_JAAKZX010000094.1"/>
</dbReference>